<keyword evidence="8" id="KW-0061">Asparagine biosynthesis</keyword>
<feature type="domain" description="Glutamine amidotransferase type-2" evidence="10">
    <location>
        <begin position="2"/>
        <end position="211"/>
    </location>
</feature>
<comment type="pathway">
    <text evidence="1">Amino-acid biosynthesis; L-asparagine biosynthesis; L-asparagine from L-aspartate (L-Gln route): step 1/1.</text>
</comment>
<evidence type="ECO:0000259" key="10">
    <source>
        <dbReference type="PROSITE" id="PS51278"/>
    </source>
</evidence>
<dbReference type="InterPro" id="IPR051786">
    <property type="entry name" value="ASN_synthetase/amidase"/>
</dbReference>
<dbReference type="RefSeq" id="WP_163915771.1">
    <property type="nucleotide sequence ID" value="NZ_JAAGWD010000006.1"/>
</dbReference>
<sequence length="627" mass="70370">MCGISGVIGVAATERATGILNVINGAIAHRGPDDCGSWVTPGIALGQRRLSIIDLSCAGHQPMHSADGNLVLVFNGEIYNYRELRQELYDYPYQTQTDTEVILAAWQKWGTACVHRFNGMFAFAIHDKARNEVYLFRDRLGIKPLYYYQSGEVVLFCSEVRGLLASGLLPRKLNKAALADYLRYQTVHAPETMVLGVLMLLPGHYMHIKDGGATIAGYWAPETNYSRRSEGKSYTEIKQEVYTLLQRAVERRLVADVPFGAFLSGGIDSSAIVGLMSRVASQRVKTFSVTFEEEAFSEARYAAAVAKKFNTDHTEIRLTPDNFLELIPAALQAMDHPSGDGPNTYVVSKVTKEAGITMALSGLGGDELFAGYDVFNRMAALQQYRWVARLPLAVRRAAGFTIRKLKPSVASTKISELLNLSSWDLSGAYPITRQFYTDEFLQQLTGRTSLEENRVQQLVRESNNRQVQHGVNMPLLSQVSVAEITSYMQNTLLRDTDQMSMAHALEVRVPFLDYELVEYVLGVPDSYKYPTSPKKLLTDALGDLLPMDIINRPKMGFILPWQNWLRQELYTFAEQRLNSLGKRGILVPQEVQQLWQRFLAGDPAVTWARVWYLVVLENWLEAHGIEA</sequence>
<evidence type="ECO:0000256" key="5">
    <source>
        <dbReference type="ARBA" id="ARBA00022840"/>
    </source>
</evidence>
<dbReference type="GO" id="GO:0004066">
    <property type="term" value="F:asparagine synthase (glutamine-hydrolyzing) activity"/>
    <property type="evidence" value="ECO:0007669"/>
    <property type="project" value="UniProtKB-EC"/>
</dbReference>
<dbReference type="NCBIfam" id="TIGR01536">
    <property type="entry name" value="asn_synth_AEB"/>
    <property type="match status" value="1"/>
</dbReference>
<dbReference type="PIRSF" id="PIRSF001589">
    <property type="entry name" value="Asn_synthetase_glu-h"/>
    <property type="match status" value="1"/>
</dbReference>
<name>A0A6B3LZG6_9BACT</name>
<dbReference type="EC" id="6.3.5.4" evidence="3"/>
<protein>
    <recommendedName>
        <fullName evidence="3">asparagine synthase (glutamine-hydrolyzing)</fullName>
        <ecNumber evidence="3">6.3.5.4</ecNumber>
    </recommendedName>
</protein>
<evidence type="ECO:0000256" key="3">
    <source>
        <dbReference type="ARBA" id="ARBA00012737"/>
    </source>
</evidence>
<evidence type="ECO:0000256" key="6">
    <source>
        <dbReference type="ARBA" id="ARBA00022962"/>
    </source>
</evidence>
<keyword evidence="5 9" id="KW-0067">ATP-binding</keyword>
<dbReference type="InterPro" id="IPR006426">
    <property type="entry name" value="Asn_synth_AEB"/>
</dbReference>
<dbReference type="InterPro" id="IPR014729">
    <property type="entry name" value="Rossmann-like_a/b/a_fold"/>
</dbReference>
<keyword evidence="4 9" id="KW-0547">Nucleotide-binding</keyword>
<dbReference type="GO" id="GO:0006529">
    <property type="term" value="P:asparagine biosynthetic process"/>
    <property type="evidence" value="ECO:0007669"/>
    <property type="project" value="UniProtKB-KW"/>
</dbReference>
<accession>A0A6B3LZG6</accession>
<dbReference type="GO" id="GO:0005829">
    <property type="term" value="C:cytosol"/>
    <property type="evidence" value="ECO:0007669"/>
    <property type="project" value="TreeGrafter"/>
</dbReference>
<dbReference type="PANTHER" id="PTHR43284:SF1">
    <property type="entry name" value="ASPARAGINE SYNTHETASE"/>
    <property type="match status" value="1"/>
</dbReference>
<comment type="caution">
    <text evidence="11">The sequence shown here is derived from an EMBL/GenBank/DDBJ whole genome shotgun (WGS) entry which is preliminary data.</text>
</comment>
<comment type="catalytic activity">
    <reaction evidence="7">
        <text>L-aspartate + L-glutamine + ATP + H2O = L-asparagine + L-glutamate + AMP + diphosphate + H(+)</text>
        <dbReference type="Rhea" id="RHEA:12228"/>
        <dbReference type="ChEBI" id="CHEBI:15377"/>
        <dbReference type="ChEBI" id="CHEBI:15378"/>
        <dbReference type="ChEBI" id="CHEBI:29985"/>
        <dbReference type="ChEBI" id="CHEBI:29991"/>
        <dbReference type="ChEBI" id="CHEBI:30616"/>
        <dbReference type="ChEBI" id="CHEBI:33019"/>
        <dbReference type="ChEBI" id="CHEBI:58048"/>
        <dbReference type="ChEBI" id="CHEBI:58359"/>
        <dbReference type="ChEBI" id="CHEBI:456215"/>
        <dbReference type="EC" id="6.3.5.4"/>
    </reaction>
</comment>
<organism evidence="11 12">
    <name type="scientific">Pontibacter burrus</name>
    <dbReference type="NCBI Taxonomy" id="2704466"/>
    <lineage>
        <taxon>Bacteria</taxon>
        <taxon>Pseudomonadati</taxon>
        <taxon>Bacteroidota</taxon>
        <taxon>Cytophagia</taxon>
        <taxon>Cytophagales</taxon>
        <taxon>Hymenobacteraceae</taxon>
        <taxon>Pontibacter</taxon>
    </lineage>
</organism>
<dbReference type="GO" id="GO:0005524">
    <property type="term" value="F:ATP binding"/>
    <property type="evidence" value="ECO:0007669"/>
    <property type="project" value="UniProtKB-KW"/>
</dbReference>
<evidence type="ECO:0000256" key="7">
    <source>
        <dbReference type="ARBA" id="ARBA00048741"/>
    </source>
</evidence>
<evidence type="ECO:0000256" key="1">
    <source>
        <dbReference type="ARBA" id="ARBA00005187"/>
    </source>
</evidence>
<feature type="binding site" evidence="9">
    <location>
        <begin position="361"/>
        <end position="362"/>
    </location>
    <ligand>
        <name>ATP</name>
        <dbReference type="ChEBI" id="CHEBI:30616"/>
    </ligand>
</feature>
<dbReference type="AlphaFoldDB" id="A0A6B3LZG6"/>
<evidence type="ECO:0000256" key="2">
    <source>
        <dbReference type="ARBA" id="ARBA00005752"/>
    </source>
</evidence>
<evidence type="ECO:0000256" key="9">
    <source>
        <dbReference type="PIRSR" id="PIRSR001589-2"/>
    </source>
</evidence>
<keyword evidence="6 8" id="KW-0315">Glutamine amidotransferase</keyword>
<dbReference type="CDD" id="cd01991">
    <property type="entry name" value="Asn_synthase_B_C"/>
    <property type="match status" value="1"/>
</dbReference>
<keyword evidence="12" id="KW-1185">Reference proteome</keyword>
<evidence type="ECO:0000256" key="4">
    <source>
        <dbReference type="ARBA" id="ARBA00022741"/>
    </source>
</evidence>
<dbReference type="InterPro" id="IPR001962">
    <property type="entry name" value="Asn_synthase"/>
</dbReference>
<dbReference type="InterPro" id="IPR033738">
    <property type="entry name" value="AsnB_N"/>
</dbReference>
<proteinExistence type="inferred from homology"/>
<dbReference type="SUPFAM" id="SSF56235">
    <property type="entry name" value="N-terminal nucleophile aminohydrolases (Ntn hydrolases)"/>
    <property type="match status" value="1"/>
</dbReference>
<dbReference type="Proteomes" id="UP000474777">
    <property type="component" value="Unassembled WGS sequence"/>
</dbReference>
<dbReference type="Gene3D" id="3.60.20.10">
    <property type="entry name" value="Glutamine Phosphoribosylpyrophosphate, subunit 1, domain 1"/>
    <property type="match status" value="1"/>
</dbReference>
<dbReference type="PROSITE" id="PS51278">
    <property type="entry name" value="GATASE_TYPE_2"/>
    <property type="match status" value="1"/>
</dbReference>
<reference evidence="11 12" key="1">
    <citation type="submission" date="2020-02" db="EMBL/GenBank/DDBJ databases">
        <authorList>
            <person name="Kim M.K."/>
        </authorList>
    </citation>
    <scope>NUCLEOTIDE SEQUENCE [LARGE SCALE GENOMIC DNA]</scope>
    <source>
        <strain evidence="11 12">BT327</strain>
    </source>
</reference>
<dbReference type="CDD" id="cd00712">
    <property type="entry name" value="AsnB"/>
    <property type="match status" value="1"/>
</dbReference>
<keyword evidence="8" id="KW-0028">Amino-acid biosynthesis</keyword>
<dbReference type="Pfam" id="PF13537">
    <property type="entry name" value="GATase_7"/>
    <property type="match status" value="1"/>
</dbReference>
<dbReference type="Gene3D" id="3.40.50.620">
    <property type="entry name" value="HUPs"/>
    <property type="match status" value="1"/>
</dbReference>
<evidence type="ECO:0000313" key="11">
    <source>
        <dbReference type="EMBL" id="NEM98884.1"/>
    </source>
</evidence>
<dbReference type="PANTHER" id="PTHR43284">
    <property type="entry name" value="ASPARAGINE SYNTHETASE (GLUTAMINE-HYDROLYZING)"/>
    <property type="match status" value="1"/>
</dbReference>
<evidence type="ECO:0000256" key="8">
    <source>
        <dbReference type="PIRSR" id="PIRSR001589-1"/>
    </source>
</evidence>
<feature type="binding site" evidence="9">
    <location>
        <position position="98"/>
    </location>
    <ligand>
        <name>L-glutamine</name>
        <dbReference type="ChEBI" id="CHEBI:58359"/>
    </ligand>
</feature>
<dbReference type="SUPFAM" id="SSF52402">
    <property type="entry name" value="Adenine nucleotide alpha hydrolases-like"/>
    <property type="match status" value="1"/>
</dbReference>
<dbReference type="InterPro" id="IPR029055">
    <property type="entry name" value="Ntn_hydrolases_N"/>
</dbReference>
<dbReference type="Pfam" id="PF00733">
    <property type="entry name" value="Asn_synthase"/>
    <property type="match status" value="1"/>
</dbReference>
<comment type="similarity">
    <text evidence="2">Belongs to the asparagine synthetase family.</text>
</comment>
<dbReference type="InterPro" id="IPR017932">
    <property type="entry name" value="GATase_2_dom"/>
</dbReference>
<evidence type="ECO:0000313" key="12">
    <source>
        <dbReference type="Proteomes" id="UP000474777"/>
    </source>
</evidence>
<dbReference type="EMBL" id="JAAGWD010000006">
    <property type="protein sequence ID" value="NEM98884.1"/>
    <property type="molecule type" value="Genomic_DNA"/>
</dbReference>
<keyword evidence="11" id="KW-0436">Ligase</keyword>
<gene>
    <name evidence="11" type="primary">asnB</name>
    <name evidence="11" type="ORF">GXP69_14370</name>
</gene>
<feature type="binding site" evidence="9">
    <location>
        <position position="289"/>
    </location>
    <ligand>
        <name>ATP</name>
        <dbReference type="ChEBI" id="CHEBI:30616"/>
    </ligand>
</feature>
<feature type="active site" description="For GATase activity" evidence="8">
    <location>
        <position position="2"/>
    </location>
</feature>